<keyword evidence="1" id="KW-0862">Zinc</keyword>
<dbReference type="Pfam" id="PF03732">
    <property type="entry name" value="Retrotrans_gag"/>
    <property type="match status" value="1"/>
</dbReference>
<dbReference type="Proteomes" id="UP000265040">
    <property type="component" value="Chromosome 13"/>
</dbReference>
<evidence type="ECO:0000256" key="1">
    <source>
        <dbReference type="PROSITE-ProRule" id="PRU00047"/>
    </source>
</evidence>
<evidence type="ECO:0000256" key="3">
    <source>
        <dbReference type="SAM" id="MobiDB-lite"/>
    </source>
</evidence>
<dbReference type="GeneTree" id="ENSGT00950000183173"/>
<keyword evidence="1" id="KW-0479">Metal-binding</keyword>
<feature type="region of interest" description="Disordered" evidence="3">
    <location>
        <begin position="43"/>
        <end position="63"/>
    </location>
</feature>
<dbReference type="SUPFAM" id="SSF57756">
    <property type="entry name" value="Retrovirus zinc finger-like domains"/>
    <property type="match status" value="1"/>
</dbReference>
<feature type="region of interest" description="Disordered" evidence="3">
    <location>
        <begin position="223"/>
        <end position="280"/>
    </location>
</feature>
<feature type="compositionally biased region" description="Pro residues" evidence="3">
    <location>
        <begin position="236"/>
        <end position="246"/>
    </location>
</feature>
<keyword evidence="2" id="KW-0175">Coiled coil</keyword>
<dbReference type="GO" id="GO:0008270">
    <property type="term" value="F:zinc ion binding"/>
    <property type="evidence" value="ECO:0007669"/>
    <property type="project" value="UniProtKB-KW"/>
</dbReference>
<dbReference type="PANTHER" id="PTHR15503:SF36">
    <property type="entry name" value="RETROTRANSPOSON GAG-LIKE PROTEIN 5"/>
    <property type="match status" value="1"/>
</dbReference>
<dbReference type="GO" id="GO:0003676">
    <property type="term" value="F:nucleic acid binding"/>
    <property type="evidence" value="ECO:0007669"/>
    <property type="project" value="InterPro"/>
</dbReference>
<feature type="coiled-coil region" evidence="2">
    <location>
        <begin position="13"/>
        <end position="40"/>
    </location>
</feature>
<reference evidence="5 6" key="1">
    <citation type="submission" date="2021-04" db="EMBL/GenBank/DDBJ databases">
        <authorList>
            <consortium name="Wellcome Sanger Institute Data Sharing"/>
        </authorList>
    </citation>
    <scope>NUCLEOTIDE SEQUENCE [LARGE SCALE GENOMIC DNA]</scope>
</reference>
<reference evidence="5" key="3">
    <citation type="submission" date="2025-09" db="UniProtKB">
        <authorList>
            <consortium name="Ensembl"/>
        </authorList>
    </citation>
    <scope>IDENTIFICATION</scope>
</reference>
<feature type="domain" description="CCHC-type" evidence="4">
    <location>
        <begin position="290"/>
        <end position="304"/>
    </location>
</feature>
<evidence type="ECO:0000313" key="5">
    <source>
        <dbReference type="Ensembl" id="ENSATEP00000074040.1"/>
    </source>
</evidence>
<dbReference type="PROSITE" id="PS50158">
    <property type="entry name" value="ZF_CCHC"/>
    <property type="match status" value="1"/>
</dbReference>
<evidence type="ECO:0000256" key="2">
    <source>
        <dbReference type="SAM" id="Coils"/>
    </source>
</evidence>
<evidence type="ECO:0000313" key="6">
    <source>
        <dbReference type="Proteomes" id="UP000265040"/>
    </source>
</evidence>
<dbReference type="InterPro" id="IPR036875">
    <property type="entry name" value="Znf_CCHC_sf"/>
</dbReference>
<dbReference type="PANTHER" id="PTHR15503">
    <property type="entry name" value="LDOC1 RELATED"/>
    <property type="match status" value="1"/>
</dbReference>
<evidence type="ECO:0000259" key="4">
    <source>
        <dbReference type="PROSITE" id="PS50158"/>
    </source>
</evidence>
<protein>
    <recommendedName>
        <fullName evidence="4">CCHC-type domain-containing protein</fullName>
    </recommendedName>
</protein>
<dbReference type="InterPro" id="IPR001878">
    <property type="entry name" value="Znf_CCHC"/>
</dbReference>
<proteinExistence type="predicted"/>
<reference evidence="5" key="2">
    <citation type="submission" date="2025-08" db="UniProtKB">
        <authorList>
            <consortium name="Ensembl"/>
        </authorList>
    </citation>
    <scope>IDENTIFICATION</scope>
</reference>
<keyword evidence="6" id="KW-1185">Reference proteome</keyword>
<organism evidence="5 6">
    <name type="scientific">Anabas testudineus</name>
    <name type="common">Climbing perch</name>
    <name type="synonym">Anthias testudineus</name>
    <dbReference type="NCBI Taxonomy" id="64144"/>
    <lineage>
        <taxon>Eukaryota</taxon>
        <taxon>Metazoa</taxon>
        <taxon>Chordata</taxon>
        <taxon>Craniata</taxon>
        <taxon>Vertebrata</taxon>
        <taxon>Euteleostomi</taxon>
        <taxon>Actinopterygii</taxon>
        <taxon>Neopterygii</taxon>
        <taxon>Teleostei</taxon>
        <taxon>Neoteleostei</taxon>
        <taxon>Acanthomorphata</taxon>
        <taxon>Anabantaria</taxon>
        <taxon>Anabantiformes</taxon>
        <taxon>Anabantoidei</taxon>
        <taxon>Anabantidae</taxon>
        <taxon>Anabas</taxon>
    </lineage>
</organism>
<dbReference type="Ensembl" id="ENSATET00000079611.1">
    <property type="protein sequence ID" value="ENSATEP00000074040.1"/>
    <property type="gene ID" value="ENSATEG00000033384.1"/>
</dbReference>
<sequence length="313" mass="34850">MDPANLGNVAGELEAQAKAIRCHEQQLEDLTLQLQHLTLQQRSDTSPVAAAAREPHLPPPERFSGDPEVCAPFITQCTLIFALQPSSFPSEDARIAYIISLLSGPARQWGTAEWDRRSTICSSVQAFTEAMRKVFNCTAPSKDASRRLLRIAQGARSVNDYAVDFRTVAARSKWNEDALFDVFYQGLSPTIKDELATRDLPDSLDDLVDLATRVDLRLRERMEERRQENAVRRRPLPAPLSSAPPPRLHKPAPDSDAHSVPAGDAPEPMQLGRSRLSPEERQRRIKGNLCLYCGSAGHYLNRCPAKDRAHQGQ</sequence>
<accession>A0AAQ6IB43</accession>
<dbReference type="AlphaFoldDB" id="A0AAQ6IB43"/>
<dbReference type="InterPro" id="IPR005162">
    <property type="entry name" value="Retrotrans_gag_dom"/>
</dbReference>
<dbReference type="InterPro" id="IPR032567">
    <property type="entry name" value="RTL1-rel"/>
</dbReference>
<keyword evidence="1" id="KW-0863">Zinc-finger</keyword>
<name>A0AAQ6IB43_ANATE</name>